<sequence length="434" mass="48693">MASHVPRVKGWHVATVIGRQDSSDFVDEWQHDALLLSEPHRRLPSGKWSGGGPFFACHQSVTHGDSLVVPIRVGFGPGAWFVDDRYTAKGCAGVETRYPGSDSLYASAVALQHGELARLTPGYAEGVQKTRPGNPVASGFQFLYELTDFPAIPGSNLWSWFKETRWAGSNPAAAARDYVRYMRSLAGEYLNVAFGWKPFVGDLRKMYKYMRTVNNALAKLREENNKDIHRRVTLENSSDNTQTVTVYPYPYANVLGAPPTYMAGYTVYKVTRRVSTRRWFSAQWHYYVPEIDSWQWEARARLALFGALPTPETIWSVLPWSWAIDWFTNASSLYSNLSVNAVDNATMGYSYTMREHTDVTEVTSHVVHGEGTGFYNWPAVDHTFRSTTKVVTKARVGGGDPYGVEVRFDGLSAYQASIIAALGLSRANFRGFRF</sequence>
<protein>
    <submittedName>
        <fullName evidence="1">Maturation protein</fullName>
    </submittedName>
</protein>
<dbReference type="Proteomes" id="UP000680955">
    <property type="component" value="Segment"/>
</dbReference>
<accession>A0A8S5L1K9</accession>
<dbReference type="GeneID" id="80401145"/>
<keyword evidence="2" id="KW-1185">Reference proteome</keyword>
<evidence type="ECO:0000313" key="1">
    <source>
        <dbReference type="EMBL" id="DAD51237.1"/>
    </source>
</evidence>
<gene>
    <name evidence="1" type="primary">SRR7976357_10_1</name>
</gene>
<name>A0A8S5L1K9_9VIRU</name>
<dbReference type="EMBL" id="BK013763">
    <property type="protein sequence ID" value="DAD51237.1"/>
    <property type="molecule type" value="Genomic_RNA"/>
</dbReference>
<proteinExistence type="predicted"/>
<dbReference type="RefSeq" id="YP_010771434.1">
    <property type="nucleotide sequence ID" value="NC_074569.1"/>
</dbReference>
<evidence type="ECO:0000313" key="2">
    <source>
        <dbReference type="Proteomes" id="UP000680955"/>
    </source>
</evidence>
<reference evidence="1" key="1">
    <citation type="submission" date="2020-09" db="EMBL/GenBank/DDBJ databases">
        <title>Leviviricetes taxonomy.</title>
        <authorList>
            <person name="Stockdale S.R."/>
            <person name="Callanan J."/>
            <person name="Adriaenssens E.M."/>
            <person name="Kuhn J.H."/>
            <person name="Rumnieks J."/>
            <person name="Shkoporov A."/>
            <person name="Draper L.A."/>
            <person name="Ross P."/>
            <person name="Hill C."/>
        </authorList>
    </citation>
    <scope>NUCLEOTIDE SEQUENCE</scope>
</reference>
<dbReference type="KEGG" id="vg:80401145"/>
<organism evidence="1 2">
    <name type="scientific">ssRNA phage SRR7976357_10</name>
    <dbReference type="NCBI Taxonomy" id="2786739"/>
    <lineage>
        <taxon>Viruses</taxon>
        <taxon>Riboviria</taxon>
        <taxon>Orthornavirae</taxon>
        <taxon>Lenarviricota</taxon>
        <taxon>Leviviricetes</taxon>
        <taxon>Timlovirales</taxon>
        <taxon>Steitzviridae</taxon>
        <taxon>Bushwuavirus</taxon>
        <taxon>Bushwuavirus pelovicinum</taxon>
        <taxon>Cunarovirus pelovicinum</taxon>
    </lineage>
</organism>